<reference evidence="4 5" key="1">
    <citation type="submission" date="2020-08" db="EMBL/GenBank/DDBJ databases">
        <title>Sequencing the genomes of 1000 actinobacteria strains.</title>
        <authorList>
            <person name="Klenk H.-P."/>
        </authorList>
    </citation>
    <scope>NUCLEOTIDE SEQUENCE [LARGE SCALE GENOMIC DNA]</scope>
    <source>
        <strain evidence="4 5">DSM 45084</strain>
    </source>
</reference>
<dbReference type="PANTHER" id="PTHR12304">
    <property type="entry name" value="INOSINE-URIDINE PREFERRING NUCLEOSIDE HYDROLASE"/>
    <property type="match status" value="1"/>
</dbReference>
<dbReference type="AlphaFoldDB" id="A0A7W7WX85"/>
<dbReference type="InterPro" id="IPR023186">
    <property type="entry name" value="IUNH"/>
</dbReference>
<accession>A0A7W7WX85</accession>
<proteinExistence type="predicted"/>
<dbReference type="InterPro" id="IPR001910">
    <property type="entry name" value="Inosine/uridine_hydrolase_dom"/>
</dbReference>
<evidence type="ECO:0000256" key="2">
    <source>
        <dbReference type="ARBA" id="ARBA00023295"/>
    </source>
</evidence>
<evidence type="ECO:0000313" key="4">
    <source>
        <dbReference type="EMBL" id="MBB4966856.1"/>
    </source>
</evidence>
<dbReference type="InterPro" id="IPR036452">
    <property type="entry name" value="Ribo_hydro-like"/>
</dbReference>
<dbReference type="EMBL" id="JACHJS010000001">
    <property type="protein sequence ID" value="MBB4966856.1"/>
    <property type="molecule type" value="Genomic_DNA"/>
</dbReference>
<protein>
    <submittedName>
        <fullName evidence="4">Purine nucleosidase</fullName>
        <ecNumber evidence="4">3.2.2.1</ecNumber>
    </submittedName>
</protein>
<sequence length="312" mass="32798">MIDTDPGIDDALAILYLATRPEVEIVAIGTVHGNTTAHQAALNILRVLDIADHPDVPVAVGAARPLAQPLHTAEFVHGPDGLGGHPGPPSTRDLAGTSAAEQLVRLARDHPGGLTLLALGPLTNLALALLLEPELPHLVGRVVAMGGALAVPGNITPYAEANLWHDPEAADLVLAAGFDLTLVPLDVTESVRADRAWYDALAHAGTRRARFATAILRHYGTFYETVLGRPEYTLHDPLAAVLTLDPALAEHRMLPVAVELTGTHTRGRLVADLRLLAEDADLPGVITDRAPVAVATAVDAPIVLDRLLSALT</sequence>
<keyword evidence="2 4" id="KW-0326">Glycosidase</keyword>
<feature type="domain" description="Inosine/uridine-preferring nucleoside hydrolase" evidence="3">
    <location>
        <begin position="2"/>
        <end position="301"/>
    </location>
</feature>
<dbReference type="Gene3D" id="3.90.245.10">
    <property type="entry name" value="Ribonucleoside hydrolase-like"/>
    <property type="match status" value="1"/>
</dbReference>
<dbReference type="Proteomes" id="UP000542674">
    <property type="component" value="Unassembled WGS sequence"/>
</dbReference>
<gene>
    <name evidence="4" type="ORF">F4559_004215</name>
</gene>
<dbReference type="GO" id="GO:0005829">
    <property type="term" value="C:cytosol"/>
    <property type="evidence" value="ECO:0007669"/>
    <property type="project" value="TreeGrafter"/>
</dbReference>
<dbReference type="SUPFAM" id="SSF53590">
    <property type="entry name" value="Nucleoside hydrolase"/>
    <property type="match status" value="1"/>
</dbReference>
<evidence type="ECO:0000256" key="1">
    <source>
        <dbReference type="ARBA" id="ARBA00022801"/>
    </source>
</evidence>
<keyword evidence="5" id="KW-1185">Reference proteome</keyword>
<dbReference type="Pfam" id="PF01156">
    <property type="entry name" value="IU_nuc_hydro"/>
    <property type="match status" value="1"/>
</dbReference>
<comment type="caution">
    <text evidence="4">The sequence shown here is derived from an EMBL/GenBank/DDBJ whole genome shotgun (WGS) entry which is preliminary data.</text>
</comment>
<dbReference type="RefSeq" id="WP_312865736.1">
    <property type="nucleotide sequence ID" value="NZ_BAABAI010000022.1"/>
</dbReference>
<dbReference type="EC" id="3.2.2.1" evidence="4"/>
<keyword evidence="1 4" id="KW-0378">Hydrolase</keyword>
<dbReference type="CDD" id="cd02650">
    <property type="entry name" value="nuc_hydro_CaPnhB"/>
    <property type="match status" value="1"/>
</dbReference>
<organism evidence="4 5">
    <name type="scientific">Saccharothrix violaceirubra</name>
    <dbReference type="NCBI Taxonomy" id="413306"/>
    <lineage>
        <taxon>Bacteria</taxon>
        <taxon>Bacillati</taxon>
        <taxon>Actinomycetota</taxon>
        <taxon>Actinomycetes</taxon>
        <taxon>Pseudonocardiales</taxon>
        <taxon>Pseudonocardiaceae</taxon>
        <taxon>Saccharothrix</taxon>
    </lineage>
</organism>
<evidence type="ECO:0000313" key="5">
    <source>
        <dbReference type="Proteomes" id="UP000542674"/>
    </source>
</evidence>
<dbReference type="PANTHER" id="PTHR12304:SF4">
    <property type="entry name" value="URIDINE NUCLEOSIDASE"/>
    <property type="match status" value="1"/>
</dbReference>
<dbReference type="GO" id="GO:0008477">
    <property type="term" value="F:purine nucleosidase activity"/>
    <property type="evidence" value="ECO:0007669"/>
    <property type="project" value="UniProtKB-EC"/>
</dbReference>
<evidence type="ECO:0000259" key="3">
    <source>
        <dbReference type="Pfam" id="PF01156"/>
    </source>
</evidence>
<name>A0A7W7WX85_9PSEU</name>
<dbReference type="GO" id="GO:0006152">
    <property type="term" value="P:purine nucleoside catabolic process"/>
    <property type="evidence" value="ECO:0007669"/>
    <property type="project" value="TreeGrafter"/>
</dbReference>